<dbReference type="Proteomes" id="UP000000560">
    <property type="component" value="Chromosome III"/>
</dbReference>
<dbReference type="RefSeq" id="XP_050467709.1">
    <property type="nucleotide sequence ID" value="XM_050611713.1"/>
</dbReference>
<dbReference type="HOGENOM" id="CLU_3368476_0_0_1"/>
<dbReference type="KEGG" id="ani:ANIA_11439"/>
<dbReference type="GeneID" id="74897024"/>
<name>C8V8D6_EMENI</name>
<reference evidence="2" key="1">
    <citation type="journal article" date="2005" name="Nature">
        <title>Sequencing of Aspergillus nidulans and comparative analysis with A. fumigatus and A. oryzae.</title>
        <authorList>
            <person name="Galagan J.E."/>
            <person name="Calvo S.E."/>
            <person name="Cuomo C."/>
            <person name="Ma L.J."/>
            <person name="Wortman J.R."/>
            <person name="Batzoglou S."/>
            <person name="Lee S.I."/>
            <person name="Basturkmen M."/>
            <person name="Spevak C.C."/>
            <person name="Clutterbuck J."/>
            <person name="Kapitonov V."/>
            <person name="Jurka J."/>
            <person name="Scazzocchio C."/>
            <person name="Farman M."/>
            <person name="Butler J."/>
            <person name="Purcell S."/>
            <person name="Harris S."/>
            <person name="Braus G.H."/>
            <person name="Draht O."/>
            <person name="Busch S."/>
            <person name="D'Enfert C."/>
            <person name="Bouchier C."/>
            <person name="Goldman G.H."/>
            <person name="Bell-Pedersen D."/>
            <person name="Griffiths-Jones S."/>
            <person name="Doonan J.H."/>
            <person name="Yu J."/>
            <person name="Vienken K."/>
            <person name="Pain A."/>
            <person name="Freitag M."/>
            <person name="Selker E.U."/>
            <person name="Archer D.B."/>
            <person name="Penalva M.A."/>
            <person name="Oakley B.R."/>
            <person name="Momany M."/>
            <person name="Tanaka T."/>
            <person name="Kumagai T."/>
            <person name="Asai K."/>
            <person name="Machida M."/>
            <person name="Nierman W.C."/>
            <person name="Denning D.W."/>
            <person name="Caddick M."/>
            <person name="Hynes M."/>
            <person name="Paoletti M."/>
            <person name="Fischer R."/>
            <person name="Miller B."/>
            <person name="Dyer P."/>
            <person name="Sachs M.S."/>
            <person name="Osmani S.A."/>
            <person name="Birren B.W."/>
        </authorList>
    </citation>
    <scope>NUCLEOTIDE SEQUENCE [LARGE SCALE GENOMIC DNA]</scope>
    <source>
        <strain evidence="2">FGSC A4 / ATCC 38163 / CBS 112.46 / NRRL 194 / M139</strain>
    </source>
</reference>
<evidence type="ECO:0000313" key="1">
    <source>
        <dbReference type="EMBL" id="CBF77386.1"/>
    </source>
</evidence>
<evidence type="ECO:0000313" key="2">
    <source>
        <dbReference type="Proteomes" id="UP000000560"/>
    </source>
</evidence>
<accession>C8V8D6</accession>
<organism evidence="1 2">
    <name type="scientific">Emericella nidulans (strain FGSC A4 / ATCC 38163 / CBS 112.46 / NRRL 194 / M139)</name>
    <name type="common">Aspergillus nidulans</name>
    <dbReference type="NCBI Taxonomy" id="227321"/>
    <lineage>
        <taxon>Eukaryota</taxon>
        <taxon>Fungi</taxon>
        <taxon>Dikarya</taxon>
        <taxon>Ascomycota</taxon>
        <taxon>Pezizomycotina</taxon>
        <taxon>Eurotiomycetes</taxon>
        <taxon>Eurotiomycetidae</taxon>
        <taxon>Eurotiales</taxon>
        <taxon>Aspergillaceae</taxon>
        <taxon>Aspergillus</taxon>
        <taxon>Aspergillus subgen. Nidulantes</taxon>
    </lineage>
</organism>
<keyword evidence="2" id="KW-1185">Reference proteome</keyword>
<proteinExistence type="predicted"/>
<gene>
    <name evidence="1" type="ORF">ANIA_11439</name>
</gene>
<dbReference type="EMBL" id="BN001303">
    <property type="protein sequence ID" value="CBF77386.1"/>
    <property type="molecule type" value="Genomic_DNA"/>
</dbReference>
<sequence>MQRSPNMIILETGDGMMDIKLDWIRRRFKARRGQL</sequence>
<dbReference type="VEuPathDB" id="FungiDB:AN11439"/>
<dbReference type="InParanoid" id="C8V8D6"/>
<protein>
    <submittedName>
        <fullName evidence="1">Uncharacterized protein</fullName>
    </submittedName>
</protein>
<dbReference type="AlphaFoldDB" id="C8V8D6"/>
<reference evidence="2" key="2">
    <citation type="journal article" date="2009" name="Fungal Genet. Biol.">
        <title>The 2008 update of the Aspergillus nidulans genome annotation: a community effort.</title>
        <authorList>
            <person name="Wortman J.R."/>
            <person name="Gilsenan J.M."/>
            <person name="Joardar V."/>
            <person name="Deegan J."/>
            <person name="Clutterbuck J."/>
            <person name="Andersen M.R."/>
            <person name="Archer D."/>
            <person name="Bencina M."/>
            <person name="Braus G."/>
            <person name="Coutinho P."/>
            <person name="von Dohren H."/>
            <person name="Doonan J."/>
            <person name="Driessen A.J."/>
            <person name="Durek P."/>
            <person name="Espeso E."/>
            <person name="Fekete E."/>
            <person name="Flipphi M."/>
            <person name="Estrada C.G."/>
            <person name="Geysens S."/>
            <person name="Goldman G."/>
            <person name="de Groot P.W."/>
            <person name="Hansen K."/>
            <person name="Harris S.D."/>
            <person name="Heinekamp T."/>
            <person name="Helmstaedt K."/>
            <person name="Henrissat B."/>
            <person name="Hofmann G."/>
            <person name="Homan T."/>
            <person name="Horio T."/>
            <person name="Horiuchi H."/>
            <person name="James S."/>
            <person name="Jones M."/>
            <person name="Karaffa L."/>
            <person name="Karanyi Z."/>
            <person name="Kato M."/>
            <person name="Keller N."/>
            <person name="Kelly D.E."/>
            <person name="Kiel J.A."/>
            <person name="Kim J.M."/>
            <person name="van der Klei I.J."/>
            <person name="Klis F.M."/>
            <person name="Kovalchuk A."/>
            <person name="Krasevec N."/>
            <person name="Kubicek C.P."/>
            <person name="Liu B."/>
            <person name="Maccabe A."/>
            <person name="Meyer V."/>
            <person name="Mirabito P."/>
            <person name="Miskei M."/>
            <person name="Mos M."/>
            <person name="Mullins J."/>
            <person name="Nelson D.R."/>
            <person name="Nielsen J."/>
            <person name="Oakley B.R."/>
            <person name="Osmani S.A."/>
            <person name="Pakula T."/>
            <person name="Paszewski A."/>
            <person name="Paulsen I."/>
            <person name="Pilsyk S."/>
            <person name="Pocsi I."/>
            <person name="Punt P.J."/>
            <person name="Ram A.F."/>
            <person name="Ren Q."/>
            <person name="Robellet X."/>
            <person name="Robson G."/>
            <person name="Seiboth B."/>
            <person name="van Solingen P."/>
            <person name="Specht T."/>
            <person name="Sun J."/>
            <person name="Taheri-Talesh N."/>
            <person name="Takeshita N."/>
            <person name="Ussery D."/>
            <person name="vanKuyk P.A."/>
            <person name="Visser H."/>
            <person name="van de Vondervoort P.J."/>
            <person name="de Vries R.P."/>
            <person name="Walton J."/>
            <person name="Xiang X."/>
            <person name="Xiong Y."/>
            <person name="Zeng A.P."/>
            <person name="Brandt B.W."/>
            <person name="Cornell M.J."/>
            <person name="van den Hondel C.A."/>
            <person name="Visser J."/>
            <person name="Oliver S.G."/>
            <person name="Turner G."/>
        </authorList>
    </citation>
    <scope>GENOME REANNOTATION</scope>
    <source>
        <strain evidence="2">FGSC A4 / ATCC 38163 / CBS 112.46 / NRRL 194 / M139</strain>
    </source>
</reference>